<dbReference type="GO" id="GO:0005102">
    <property type="term" value="F:signaling receptor binding"/>
    <property type="evidence" value="ECO:0007669"/>
    <property type="project" value="TreeGrafter"/>
</dbReference>
<dbReference type="InterPro" id="IPR013783">
    <property type="entry name" value="Ig-like_fold"/>
</dbReference>
<feature type="non-terminal residue" evidence="6">
    <location>
        <position position="1"/>
    </location>
</feature>
<evidence type="ECO:0000256" key="3">
    <source>
        <dbReference type="ARBA" id="ARBA00023136"/>
    </source>
</evidence>
<dbReference type="InterPro" id="IPR003599">
    <property type="entry name" value="Ig_sub"/>
</dbReference>
<comment type="subcellular location">
    <subcellularLocation>
        <location evidence="1">Membrane</location>
    </subcellularLocation>
</comment>
<evidence type="ECO:0000256" key="4">
    <source>
        <dbReference type="ARBA" id="ARBA00023180"/>
    </source>
</evidence>
<organism evidence="6 7">
    <name type="scientific">Sitta europaea</name>
    <name type="common">Eurasian nuthatch</name>
    <dbReference type="NCBI Taxonomy" id="50251"/>
    <lineage>
        <taxon>Eukaryota</taxon>
        <taxon>Metazoa</taxon>
        <taxon>Chordata</taxon>
        <taxon>Craniata</taxon>
        <taxon>Vertebrata</taxon>
        <taxon>Euteleostomi</taxon>
        <taxon>Archelosauria</taxon>
        <taxon>Archosauria</taxon>
        <taxon>Dinosauria</taxon>
        <taxon>Saurischia</taxon>
        <taxon>Theropoda</taxon>
        <taxon>Coelurosauria</taxon>
        <taxon>Aves</taxon>
        <taxon>Neognathae</taxon>
        <taxon>Neoaves</taxon>
        <taxon>Telluraves</taxon>
        <taxon>Australaves</taxon>
        <taxon>Passeriformes</taxon>
        <taxon>Sittidae</taxon>
        <taxon>Sitta</taxon>
    </lineage>
</organism>
<dbReference type="InterPro" id="IPR036179">
    <property type="entry name" value="Ig-like_dom_sf"/>
</dbReference>
<accession>A0A7L1UZ10</accession>
<name>A0A7L1UZ10_SITEU</name>
<proteinExistence type="predicted"/>
<dbReference type="SUPFAM" id="SSF48726">
    <property type="entry name" value="Immunoglobulin"/>
    <property type="match status" value="1"/>
</dbReference>
<comment type="caution">
    <text evidence="6">The sequence shown here is derived from an EMBL/GenBank/DDBJ whole genome shotgun (WGS) entry which is preliminary data.</text>
</comment>
<gene>
    <name evidence="6" type="primary">Cd58</name>
    <name evidence="6" type="ORF">SITEUR_R07597</name>
</gene>
<reference evidence="6 7" key="1">
    <citation type="submission" date="2019-09" db="EMBL/GenBank/DDBJ databases">
        <title>Bird 10,000 Genomes (B10K) Project - Family phase.</title>
        <authorList>
            <person name="Zhang G."/>
        </authorList>
    </citation>
    <scope>NUCLEOTIDE SEQUENCE [LARGE SCALE GENOMIC DNA]</scope>
    <source>
        <strain evidence="6">B10K-DU-002-25</strain>
        <tissue evidence="6">Muscle</tissue>
    </source>
</reference>
<feature type="non-terminal residue" evidence="6">
    <location>
        <position position="181"/>
    </location>
</feature>
<sequence length="181" mass="20825">IAHIDCMEVVGIIGENFTFPVQIDQRMVEIVWKRNRNKVVEWEGINQPTYFGPLGNRSVLTENGSLTIVNLEKDDAGSYELQYWDYAIDQTVTFQLVVLDSLPEPEISCNTSNGKLVLNYRAHFQRSLDVFWNFSNNPHRYQNQELSMPLENVDATTNVTCTIKFSQMERSSEISLNQCLP</sequence>
<protein>
    <submittedName>
        <fullName evidence="6">LFA3 protein</fullName>
    </submittedName>
</protein>
<dbReference type="SMART" id="SM00409">
    <property type="entry name" value="IG"/>
    <property type="match status" value="1"/>
</dbReference>
<dbReference type="PANTHER" id="PTHR12080">
    <property type="entry name" value="SIGNALING LYMPHOCYTIC ACTIVATION MOLECULE"/>
    <property type="match status" value="1"/>
</dbReference>
<dbReference type="PANTHER" id="PTHR12080:SF55">
    <property type="entry name" value="LYMPHOCYTE FUNCTION-ASSOCIATED ANTIGEN 3"/>
    <property type="match status" value="1"/>
</dbReference>
<keyword evidence="3" id="KW-0472">Membrane</keyword>
<dbReference type="Proteomes" id="UP000583915">
    <property type="component" value="Unassembled WGS sequence"/>
</dbReference>
<dbReference type="EMBL" id="VXBS01002715">
    <property type="protein sequence ID" value="NXO77917.1"/>
    <property type="molecule type" value="Genomic_DNA"/>
</dbReference>
<keyword evidence="7" id="KW-1185">Reference proteome</keyword>
<evidence type="ECO:0000256" key="2">
    <source>
        <dbReference type="ARBA" id="ARBA00022729"/>
    </source>
</evidence>
<dbReference type="GO" id="GO:0016020">
    <property type="term" value="C:membrane"/>
    <property type="evidence" value="ECO:0007669"/>
    <property type="project" value="UniProtKB-SubCell"/>
</dbReference>
<dbReference type="GO" id="GO:0009986">
    <property type="term" value="C:cell surface"/>
    <property type="evidence" value="ECO:0007669"/>
    <property type="project" value="TreeGrafter"/>
</dbReference>
<evidence type="ECO:0000313" key="7">
    <source>
        <dbReference type="Proteomes" id="UP000583915"/>
    </source>
</evidence>
<feature type="domain" description="Immunoglobulin" evidence="5">
    <location>
        <begin position="6"/>
        <end position="99"/>
    </location>
</feature>
<keyword evidence="4" id="KW-0325">Glycoprotein</keyword>
<dbReference type="Gene3D" id="2.60.40.10">
    <property type="entry name" value="Immunoglobulins"/>
    <property type="match status" value="1"/>
</dbReference>
<evidence type="ECO:0000313" key="6">
    <source>
        <dbReference type="EMBL" id="NXO77917.1"/>
    </source>
</evidence>
<keyword evidence="2" id="KW-0732">Signal</keyword>
<evidence type="ECO:0000259" key="5">
    <source>
        <dbReference type="SMART" id="SM00409"/>
    </source>
</evidence>
<dbReference type="AlphaFoldDB" id="A0A7L1UZ10"/>
<dbReference type="InterPro" id="IPR015631">
    <property type="entry name" value="CD2/SLAM_rcpt"/>
</dbReference>
<evidence type="ECO:0000256" key="1">
    <source>
        <dbReference type="ARBA" id="ARBA00004370"/>
    </source>
</evidence>